<dbReference type="Pfam" id="PF05035">
    <property type="entry name" value="DGOK"/>
    <property type="match status" value="1"/>
</dbReference>
<proteinExistence type="predicted"/>
<comment type="caution">
    <text evidence="1">The sequence shown here is derived from an EMBL/GenBank/DDBJ whole genome shotgun (WGS) entry which is preliminary data.</text>
</comment>
<evidence type="ECO:0000313" key="1">
    <source>
        <dbReference type="EMBL" id="NVK98786.1"/>
    </source>
</evidence>
<dbReference type="AlphaFoldDB" id="A0A850LLA0"/>
<dbReference type="Gene3D" id="3.30.420.310">
    <property type="entry name" value="2-keto-3-deoxy-galactonokinase, C-terminal domain"/>
    <property type="match status" value="1"/>
</dbReference>
<organism evidence="1 2">
    <name type="scientific">Ruegeria pomeroyi</name>
    <dbReference type="NCBI Taxonomy" id="89184"/>
    <lineage>
        <taxon>Bacteria</taxon>
        <taxon>Pseudomonadati</taxon>
        <taxon>Pseudomonadota</taxon>
        <taxon>Alphaproteobacteria</taxon>
        <taxon>Rhodobacterales</taxon>
        <taxon>Roseobacteraceae</taxon>
        <taxon>Ruegeria</taxon>
    </lineage>
</organism>
<dbReference type="EMBL" id="JABXIY010000050">
    <property type="protein sequence ID" value="NVK98786.1"/>
    <property type="molecule type" value="Genomic_DNA"/>
</dbReference>
<keyword evidence="1" id="KW-0808">Transferase</keyword>
<dbReference type="Proteomes" id="UP000565723">
    <property type="component" value="Unassembled WGS sequence"/>
</dbReference>
<keyword evidence="1" id="KW-0418">Kinase</keyword>
<name>A0A850LLA0_9RHOB</name>
<dbReference type="GO" id="GO:0034194">
    <property type="term" value="P:D-galactonate catabolic process"/>
    <property type="evidence" value="ECO:0007669"/>
    <property type="project" value="InterPro"/>
</dbReference>
<protein>
    <submittedName>
        <fullName evidence="1">2-dehydro-3-deoxygalactonokinase</fullName>
    </submittedName>
</protein>
<accession>A0A850LLA0</accession>
<evidence type="ECO:0000313" key="2">
    <source>
        <dbReference type="Proteomes" id="UP000565723"/>
    </source>
</evidence>
<dbReference type="InterPro" id="IPR042257">
    <property type="entry name" value="DGOK_C"/>
</dbReference>
<dbReference type="InterPro" id="IPR007729">
    <property type="entry name" value="DGOK"/>
</dbReference>
<dbReference type="GO" id="GO:0008671">
    <property type="term" value="F:2-dehydro-3-deoxygalactonokinase activity"/>
    <property type="evidence" value="ECO:0007669"/>
    <property type="project" value="InterPro"/>
</dbReference>
<dbReference type="RefSeq" id="WP_011046534.1">
    <property type="nucleotide sequence ID" value="NZ_CP076685.1"/>
</dbReference>
<gene>
    <name evidence="1" type="ORF">HW564_17805</name>
</gene>
<dbReference type="OMA" id="VSRDDNH"/>
<reference evidence="1 2" key="1">
    <citation type="journal article" date="2020" name="Proc. Natl. Acad. Sci. U.S.A.">
        <title>Ecological drivers of bacterial community assembly in synthetic phycospheres.</title>
        <authorList>
            <person name="Fu H."/>
            <person name="Uchimiya M."/>
            <person name="Gore J."/>
            <person name="Moran M.A."/>
        </authorList>
    </citation>
    <scope>NUCLEOTIDE SEQUENCE [LARGE SCALE GENOMIC DNA]</scope>
    <source>
        <strain evidence="1">HF-Din03</strain>
    </source>
</reference>
<sequence>MGRDWIALDWGMTARRIWVMRGRDPLDEIVETGPRAPDRAAILSLVAGRHAGQGVPVVACGPLGPVRETVPCAPLSGGLWQIDLGDPRVLLHAVPGLAQTEPADMMQGDETRIAGFLALNPDWDGVICLTGETSRWAHVSAGEVVSFRSFLSGAMLAALAGGTVLGRWLAAPDLDKTAFEAAVADGLSRPEQMLARLWSAHAAATLQGLPAGIARARILGGLIGAELAATRPFWLGQQLAVMGEGEMPRLYVDALGAQGAPATQADAARMTRAGLVAAWGAMTA</sequence>